<comment type="similarity">
    <text evidence="1">Belongs to the PrpF family.</text>
</comment>
<evidence type="ECO:0000256" key="2">
    <source>
        <dbReference type="ARBA" id="ARBA00023235"/>
    </source>
</evidence>
<dbReference type="GO" id="GO:0016853">
    <property type="term" value="F:isomerase activity"/>
    <property type="evidence" value="ECO:0007669"/>
    <property type="project" value="UniProtKB-KW"/>
</dbReference>
<accession>A0A370BU68</accession>
<dbReference type="Gene3D" id="3.10.310.10">
    <property type="entry name" value="Diaminopimelate Epimerase, Chain A, domain 1"/>
    <property type="match status" value="2"/>
</dbReference>
<sequence>MPKSSQYSLPATYYRGGTSKALFFREDVLPDPGPQRDRLLKRAMGSPEPLQLDGMGGSKAVTSKIAIVRPSTRSDADIDFTFAQVGVARDFIHYGANCGNISAAVGPFAIEEGLVQFRPGRSVDTTVKTQEVRIYNTGTGKLLSAHFPVSGSGAFEPEGTHEIAGDPGKGSPVLLDYRFTIGAELSRGLLPTGNASDMITVAGKEFEITICDIANLCVFANARDFNITGHETAADLTANLDWLAKTQELLGKAAVLAGIRIPDSVVNRVIGDAVELDTLEISHPVGTMAVFVQTEMPMKDEPVFETSRLFEPPAASWLELYTYPVASGQMHLRNDQFPMFYHWVMGRFHLQVTCIWTASFAIDVTRRPVQGHIWIWHHDGFLHVLFVQTLGDMGGKSALTLSHSNVLCAQGWYML</sequence>
<protein>
    <submittedName>
        <fullName evidence="3">DUF453-domain-containing protein</fullName>
    </submittedName>
</protein>
<evidence type="ECO:0000256" key="1">
    <source>
        <dbReference type="ARBA" id="ARBA00007673"/>
    </source>
</evidence>
<dbReference type="PANTHER" id="PTHR43709:SF2">
    <property type="entry name" value="DUF453 DOMAIN PROTEIN (AFU_ORTHOLOGUE AFUA_6G00360)"/>
    <property type="match status" value="1"/>
</dbReference>
<gene>
    <name evidence="3" type="ORF">M747DRAFT_356941</name>
</gene>
<name>A0A370BU68_ASPNG</name>
<keyword evidence="2" id="KW-0413">Isomerase</keyword>
<evidence type="ECO:0000313" key="4">
    <source>
        <dbReference type="Proteomes" id="UP000253845"/>
    </source>
</evidence>
<dbReference type="InterPro" id="IPR007400">
    <property type="entry name" value="PrpF-like"/>
</dbReference>
<dbReference type="AlphaFoldDB" id="A0A370BU68"/>
<evidence type="ECO:0000313" key="3">
    <source>
        <dbReference type="EMBL" id="RDH17049.1"/>
    </source>
</evidence>
<proteinExistence type="inferred from homology"/>
<organism evidence="3 4">
    <name type="scientific">Aspergillus niger ATCC 13496</name>
    <dbReference type="NCBI Taxonomy" id="1353008"/>
    <lineage>
        <taxon>Eukaryota</taxon>
        <taxon>Fungi</taxon>
        <taxon>Dikarya</taxon>
        <taxon>Ascomycota</taxon>
        <taxon>Pezizomycotina</taxon>
        <taxon>Eurotiomycetes</taxon>
        <taxon>Eurotiomycetidae</taxon>
        <taxon>Eurotiales</taxon>
        <taxon>Aspergillaceae</taxon>
        <taxon>Aspergillus</taxon>
        <taxon>Aspergillus subgen. Circumdati</taxon>
    </lineage>
</organism>
<dbReference type="VEuPathDB" id="FungiDB:M747DRAFT_356941"/>
<dbReference type="SUPFAM" id="SSF54506">
    <property type="entry name" value="Diaminopimelate epimerase-like"/>
    <property type="match status" value="2"/>
</dbReference>
<reference evidence="3 4" key="1">
    <citation type="submission" date="2018-07" db="EMBL/GenBank/DDBJ databases">
        <title>Section-level genome sequencing of Aspergillus section Nigri to investigate inter- and intra-species variation.</title>
        <authorList>
            <consortium name="DOE Joint Genome Institute"/>
            <person name="Vesth T.C."/>
            <person name="Nybo J.L."/>
            <person name="Theobald S."/>
            <person name="Frisvad J.C."/>
            <person name="Larsen T.O."/>
            <person name="Nielsen K.F."/>
            <person name="Hoof J.B."/>
            <person name="Brandl J."/>
            <person name="Salamov A."/>
            <person name="Riley R."/>
            <person name="Gladden J.M."/>
            <person name="Phatale P."/>
            <person name="Nielsen M.T."/>
            <person name="Lyhne E.K."/>
            <person name="Kogle M.E."/>
            <person name="Strasser K."/>
            <person name="McDonnell E."/>
            <person name="Barry K."/>
            <person name="Clum A."/>
            <person name="Chen C."/>
            <person name="Nolan M."/>
            <person name="Sandor L."/>
            <person name="Kuo A."/>
            <person name="Lipzen A."/>
            <person name="Hainaut M."/>
            <person name="Drula E."/>
            <person name="Tsang A."/>
            <person name="Magnuson J.K."/>
            <person name="Henrissat B."/>
            <person name="Wiebenga A."/>
            <person name="Simmons B.A."/>
            <person name="Makela M.R."/>
            <person name="De vries R.P."/>
            <person name="Grigoriev I.V."/>
            <person name="Mortensen U.H."/>
            <person name="Baker S.E."/>
            <person name="Andersen M.R."/>
        </authorList>
    </citation>
    <scope>NUCLEOTIDE SEQUENCE [LARGE SCALE GENOMIC DNA]</scope>
    <source>
        <strain evidence="3 4">ATCC 13496</strain>
    </source>
</reference>
<dbReference type="EMBL" id="KZ851933">
    <property type="protein sequence ID" value="RDH17049.1"/>
    <property type="molecule type" value="Genomic_DNA"/>
</dbReference>
<dbReference type="PANTHER" id="PTHR43709">
    <property type="entry name" value="ACONITATE ISOMERASE-RELATED"/>
    <property type="match status" value="1"/>
</dbReference>
<dbReference type="Pfam" id="PF04303">
    <property type="entry name" value="PrpF"/>
    <property type="match status" value="1"/>
</dbReference>
<dbReference type="Proteomes" id="UP000253845">
    <property type="component" value="Unassembled WGS sequence"/>
</dbReference>